<comment type="caution">
    <text evidence="2">The sequence shown here is derived from an EMBL/GenBank/DDBJ whole genome shotgun (WGS) entry which is preliminary data.</text>
</comment>
<evidence type="ECO:0000313" key="2">
    <source>
        <dbReference type="EMBL" id="GAA0937016.1"/>
    </source>
</evidence>
<dbReference type="InterPro" id="IPR006311">
    <property type="entry name" value="TAT_signal"/>
</dbReference>
<dbReference type="EMBL" id="BAAAHQ010000023">
    <property type="protein sequence ID" value="GAA0937016.1"/>
    <property type="molecule type" value="Genomic_DNA"/>
</dbReference>
<proteinExistence type="predicted"/>
<name>A0ABN1Q341_9ACTN</name>
<dbReference type="Pfam" id="PF21311">
    <property type="entry name" value="Phage_RBD_prop"/>
    <property type="match status" value="1"/>
</dbReference>
<keyword evidence="3" id="KW-1185">Reference proteome</keyword>
<dbReference type="Proteomes" id="UP001501578">
    <property type="component" value="Unassembled WGS sequence"/>
</dbReference>
<dbReference type="PROSITE" id="PS51318">
    <property type="entry name" value="TAT"/>
    <property type="match status" value="1"/>
</dbReference>
<accession>A0ABN1Q341</accession>
<sequence>MTDAMSRRGLLKLGAGFAAASTVAGLVARPAQAVEGRFNLASPSYSFIWKNPLEDPSIMQSFAFDTVNNHIYTIQVMHGTGARARGDLTITKLSATGANLGHMYVRDAGHGVSMAVEPVGNQVFIWTEADAQPFPNEYSFGRTIIRFPFQNATEVDSKAWADKYVPIPGATVTTPSIDPSTNRITMQYWLNGAEPRRYAVYSLADFKARRFNNPVYQFAEPPLVPAGQTVTHQGWATYGEYLYTLDGTYAKPSLPEGDTYITCIDMRTAAVVHRSFSQAGISLDGREPEGMSVRIVNGQPQLCFGFGSGPTGARVASMFYKSAWM</sequence>
<dbReference type="RefSeq" id="WP_343952027.1">
    <property type="nucleotide sequence ID" value="NZ_BAAAHQ010000023.1"/>
</dbReference>
<dbReference type="InterPro" id="IPR048799">
    <property type="entry name" value="P68_RBP_TagC-like_beta-prop"/>
</dbReference>
<evidence type="ECO:0000313" key="3">
    <source>
        <dbReference type="Proteomes" id="UP001501578"/>
    </source>
</evidence>
<reference evidence="2 3" key="1">
    <citation type="journal article" date="2019" name="Int. J. Syst. Evol. Microbiol.">
        <title>The Global Catalogue of Microorganisms (GCM) 10K type strain sequencing project: providing services to taxonomists for standard genome sequencing and annotation.</title>
        <authorList>
            <consortium name="The Broad Institute Genomics Platform"/>
            <consortium name="The Broad Institute Genome Sequencing Center for Infectious Disease"/>
            <person name="Wu L."/>
            <person name="Ma J."/>
        </authorList>
    </citation>
    <scope>NUCLEOTIDE SEQUENCE [LARGE SCALE GENOMIC DNA]</scope>
    <source>
        <strain evidence="2 3">JCM 11136</strain>
    </source>
</reference>
<evidence type="ECO:0000259" key="1">
    <source>
        <dbReference type="Pfam" id="PF21311"/>
    </source>
</evidence>
<protein>
    <recommendedName>
        <fullName evidence="1">P68 RBP/TagC-like beta-propeller domain-containing protein</fullName>
    </recommendedName>
</protein>
<organism evidence="2 3">
    <name type="scientific">Nonomuraea longicatena</name>
    <dbReference type="NCBI Taxonomy" id="83682"/>
    <lineage>
        <taxon>Bacteria</taxon>
        <taxon>Bacillati</taxon>
        <taxon>Actinomycetota</taxon>
        <taxon>Actinomycetes</taxon>
        <taxon>Streptosporangiales</taxon>
        <taxon>Streptosporangiaceae</taxon>
        <taxon>Nonomuraea</taxon>
    </lineage>
</organism>
<gene>
    <name evidence="2" type="ORF">GCM10009560_46090</name>
</gene>
<feature type="domain" description="P68 RBP/TagC-like beta-propeller" evidence="1">
    <location>
        <begin position="58"/>
        <end position="318"/>
    </location>
</feature>